<dbReference type="InterPro" id="IPR004175">
    <property type="entry name" value="RNA_CPDase"/>
</dbReference>
<dbReference type="Pfam" id="PF02834">
    <property type="entry name" value="LigT_PEase"/>
    <property type="match status" value="2"/>
</dbReference>
<dbReference type="InterPro" id="IPR009097">
    <property type="entry name" value="Cyclic_Pdiesterase"/>
</dbReference>
<dbReference type="Proteomes" id="UP000199759">
    <property type="component" value="Unassembled WGS sequence"/>
</dbReference>
<accession>A0A1G9R1K1</accession>
<proteinExistence type="inferred from homology"/>
<dbReference type="EMBL" id="FNHG01000006">
    <property type="protein sequence ID" value="SDM16737.1"/>
    <property type="molecule type" value="Genomic_DNA"/>
</dbReference>
<dbReference type="NCBIfam" id="TIGR02258">
    <property type="entry name" value="2_5_ligase"/>
    <property type="match status" value="1"/>
</dbReference>
<dbReference type="OrthoDB" id="9793819at2"/>
<keyword evidence="4" id="KW-0436">Ligase</keyword>
<dbReference type="GO" id="GO:0008664">
    <property type="term" value="F:RNA 2',3'-cyclic 3'-phosphodiesterase activity"/>
    <property type="evidence" value="ECO:0007669"/>
    <property type="project" value="UniProtKB-EC"/>
</dbReference>
<evidence type="ECO:0000313" key="4">
    <source>
        <dbReference type="EMBL" id="SDM16737.1"/>
    </source>
</evidence>
<evidence type="ECO:0000256" key="2">
    <source>
        <dbReference type="HAMAP-Rule" id="MF_01940"/>
    </source>
</evidence>
<keyword evidence="5" id="KW-1185">Reference proteome</keyword>
<evidence type="ECO:0000259" key="3">
    <source>
        <dbReference type="Pfam" id="PF02834"/>
    </source>
</evidence>
<keyword evidence="1 2" id="KW-0378">Hydrolase</keyword>
<dbReference type="PANTHER" id="PTHR35561:SF1">
    <property type="entry name" value="RNA 2',3'-CYCLIC PHOSPHODIESTERASE"/>
    <property type="match status" value="1"/>
</dbReference>
<reference evidence="4 5" key="1">
    <citation type="submission" date="2016-10" db="EMBL/GenBank/DDBJ databases">
        <authorList>
            <person name="de Groot N.N."/>
        </authorList>
    </citation>
    <scope>NUCLEOTIDE SEQUENCE [LARGE SCALE GENOMIC DNA]</scope>
    <source>
        <strain evidence="4 5">DSM 16077</strain>
    </source>
</reference>
<sequence>MSQRLFAAIGLPDSVCDPLLALQSGLPGASWRPRENLHLTLRFFGDIDERKAEDLEFELGKITAPAFDLTLKGAGWFGRLEPHALWIGAEPAPALLALQTKCERAARRAGLAAETRDFVPHVTLAYLRKTPVEALAGFTQALGTFRCDPVRISRFSLYASWLSRGDANIYQPVTSYPLG</sequence>
<dbReference type="InterPro" id="IPR014051">
    <property type="entry name" value="Phosphoesterase_HXTX"/>
</dbReference>
<feature type="active site" description="Proton donor" evidence="2">
    <location>
        <position position="38"/>
    </location>
</feature>
<dbReference type="HAMAP" id="MF_01940">
    <property type="entry name" value="RNA_CPDase"/>
    <property type="match status" value="1"/>
</dbReference>
<name>A0A1G9R1K1_9PROT</name>
<feature type="short sequence motif" description="HXTX 1" evidence="2">
    <location>
        <begin position="38"/>
        <end position="41"/>
    </location>
</feature>
<feature type="domain" description="Phosphoesterase HXTX" evidence="3">
    <location>
        <begin position="90"/>
        <end position="164"/>
    </location>
</feature>
<comment type="function">
    <text evidence="2">Hydrolyzes RNA 2',3'-cyclic phosphodiester to an RNA 2'-phosphomonoester.</text>
</comment>
<evidence type="ECO:0000313" key="5">
    <source>
        <dbReference type="Proteomes" id="UP000199759"/>
    </source>
</evidence>
<evidence type="ECO:0000256" key="1">
    <source>
        <dbReference type="ARBA" id="ARBA00022801"/>
    </source>
</evidence>
<gene>
    <name evidence="4" type="ORF">SAMN04488568_10615</name>
</gene>
<protein>
    <recommendedName>
        <fullName evidence="2">RNA 2',3'-cyclic phosphodiesterase</fullName>
        <shortName evidence="2">RNA 2',3'-CPDase</shortName>
        <ecNumber evidence="2">3.1.4.58</ecNumber>
    </recommendedName>
</protein>
<comment type="catalytic activity">
    <reaction evidence="2">
        <text>a 3'-end 2',3'-cyclophospho-ribonucleotide-RNA + H2O = a 3'-end 2'-phospho-ribonucleotide-RNA + H(+)</text>
        <dbReference type="Rhea" id="RHEA:11828"/>
        <dbReference type="Rhea" id="RHEA-COMP:10464"/>
        <dbReference type="Rhea" id="RHEA-COMP:17353"/>
        <dbReference type="ChEBI" id="CHEBI:15377"/>
        <dbReference type="ChEBI" id="CHEBI:15378"/>
        <dbReference type="ChEBI" id="CHEBI:83064"/>
        <dbReference type="ChEBI" id="CHEBI:173113"/>
        <dbReference type="EC" id="3.1.4.58"/>
    </reaction>
</comment>
<dbReference type="SUPFAM" id="SSF55144">
    <property type="entry name" value="LigT-like"/>
    <property type="match status" value="1"/>
</dbReference>
<dbReference type="GO" id="GO:0016874">
    <property type="term" value="F:ligase activity"/>
    <property type="evidence" value="ECO:0007669"/>
    <property type="project" value="UniProtKB-KW"/>
</dbReference>
<dbReference type="AlphaFoldDB" id="A0A1G9R1K1"/>
<dbReference type="Gene3D" id="3.90.1140.10">
    <property type="entry name" value="Cyclic phosphodiesterase"/>
    <property type="match status" value="1"/>
</dbReference>
<feature type="domain" description="Phosphoesterase HXTX" evidence="3">
    <location>
        <begin position="9"/>
        <end position="86"/>
    </location>
</feature>
<dbReference type="RefSeq" id="WP_091768732.1">
    <property type="nucleotide sequence ID" value="NZ_FNHG01000006.1"/>
</dbReference>
<comment type="similarity">
    <text evidence="2">Belongs to the 2H phosphoesterase superfamily. ThpR family.</text>
</comment>
<feature type="short sequence motif" description="HXTX 2" evidence="2">
    <location>
        <begin position="121"/>
        <end position="124"/>
    </location>
</feature>
<dbReference type="GO" id="GO:0004113">
    <property type="term" value="F:2',3'-cyclic-nucleotide 3'-phosphodiesterase activity"/>
    <property type="evidence" value="ECO:0007669"/>
    <property type="project" value="InterPro"/>
</dbReference>
<dbReference type="STRING" id="144026.SAMN04488568_10615"/>
<organism evidence="4 5">
    <name type="scientific">Maricaulis salignorans</name>
    <dbReference type="NCBI Taxonomy" id="144026"/>
    <lineage>
        <taxon>Bacteria</taxon>
        <taxon>Pseudomonadati</taxon>
        <taxon>Pseudomonadota</taxon>
        <taxon>Alphaproteobacteria</taxon>
        <taxon>Maricaulales</taxon>
        <taxon>Maricaulaceae</taxon>
        <taxon>Maricaulis</taxon>
    </lineage>
</organism>
<dbReference type="EC" id="3.1.4.58" evidence="2"/>
<feature type="active site" description="Proton acceptor" evidence="2">
    <location>
        <position position="121"/>
    </location>
</feature>
<dbReference type="PANTHER" id="PTHR35561">
    <property type="entry name" value="RNA 2',3'-CYCLIC PHOSPHODIESTERASE"/>
    <property type="match status" value="1"/>
</dbReference>